<evidence type="ECO:0000256" key="1">
    <source>
        <dbReference type="ARBA" id="ARBA00018672"/>
    </source>
</evidence>
<dbReference type="GO" id="GO:0000976">
    <property type="term" value="F:transcription cis-regulatory region binding"/>
    <property type="evidence" value="ECO:0007669"/>
    <property type="project" value="TreeGrafter"/>
</dbReference>
<dbReference type="Pfam" id="PF04397">
    <property type="entry name" value="LytTR"/>
    <property type="match status" value="1"/>
</dbReference>
<feature type="modified residue" description="4-aspartylphosphate" evidence="8">
    <location>
        <position position="56"/>
    </location>
</feature>
<evidence type="ECO:0000313" key="10">
    <source>
        <dbReference type="EMBL" id="PXX54975.1"/>
    </source>
</evidence>
<dbReference type="EMBL" id="QJKD01000003">
    <property type="protein sequence ID" value="PXX54975.1"/>
    <property type="molecule type" value="Genomic_DNA"/>
</dbReference>
<keyword evidence="6" id="KW-0804">Transcription</keyword>
<comment type="caution">
    <text evidence="10">The sequence shown here is derived from an EMBL/GenBank/DDBJ whole genome shotgun (WGS) entry which is preliminary data.</text>
</comment>
<feature type="domain" description="Response regulatory" evidence="9">
    <location>
        <begin position="3"/>
        <end position="119"/>
    </location>
</feature>
<dbReference type="InterPro" id="IPR001789">
    <property type="entry name" value="Sig_transdc_resp-reg_receiver"/>
</dbReference>
<name>A0A2V3Y827_9FIRM</name>
<evidence type="ECO:0000256" key="3">
    <source>
        <dbReference type="ARBA" id="ARBA00023012"/>
    </source>
</evidence>
<evidence type="ECO:0000313" key="11">
    <source>
        <dbReference type="Proteomes" id="UP000248057"/>
    </source>
</evidence>
<dbReference type="RefSeq" id="WP_110322103.1">
    <property type="nucleotide sequence ID" value="NZ_QJKD01000003.1"/>
</dbReference>
<evidence type="ECO:0000256" key="4">
    <source>
        <dbReference type="ARBA" id="ARBA00023015"/>
    </source>
</evidence>
<evidence type="ECO:0000259" key="9">
    <source>
        <dbReference type="PROSITE" id="PS50110"/>
    </source>
</evidence>
<evidence type="ECO:0000256" key="2">
    <source>
        <dbReference type="ARBA" id="ARBA00022553"/>
    </source>
</evidence>
<evidence type="ECO:0000256" key="8">
    <source>
        <dbReference type="PROSITE-ProRule" id="PRU00169"/>
    </source>
</evidence>
<keyword evidence="3" id="KW-0902">Two-component regulatory system</keyword>
<dbReference type="GO" id="GO:0006355">
    <property type="term" value="P:regulation of DNA-templated transcription"/>
    <property type="evidence" value="ECO:0007669"/>
    <property type="project" value="TreeGrafter"/>
</dbReference>
<dbReference type="GO" id="GO:0032993">
    <property type="term" value="C:protein-DNA complex"/>
    <property type="evidence" value="ECO:0007669"/>
    <property type="project" value="TreeGrafter"/>
</dbReference>
<evidence type="ECO:0000256" key="6">
    <source>
        <dbReference type="ARBA" id="ARBA00023163"/>
    </source>
</evidence>
<dbReference type="SMART" id="SM00448">
    <property type="entry name" value="REC"/>
    <property type="match status" value="1"/>
</dbReference>
<dbReference type="InterPro" id="IPR007492">
    <property type="entry name" value="LytTR_DNA-bd_dom"/>
</dbReference>
<dbReference type="PROSITE" id="PS50110">
    <property type="entry name" value="RESPONSE_REGULATORY"/>
    <property type="match status" value="1"/>
</dbReference>
<gene>
    <name evidence="10" type="ORF">DFR60_10325</name>
</gene>
<keyword evidence="5" id="KW-0238">DNA-binding</keyword>
<dbReference type="InterPro" id="IPR011006">
    <property type="entry name" value="CheY-like_superfamily"/>
</dbReference>
<dbReference type="Proteomes" id="UP000248057">
    <property type="component" value="Unassembled WGS sequence"/>
</dbReference>
<reference evidence="10 11" key="1">
    <citation type="submission" date="2018-05" db="EMBL/GenBank/DDBJ databases">
        <title>Genomic Encyclopedia of Type Strains, Phase IV (KMG-IV): sequencing the most valuable type-strain genomes for metagenomic binning, comparative biology and taxonomic classification.</title>
        <authorList>
            <person name="Goeker M."/>
        </authorList>
    </citation>
    <scope>NUCLEOTIDE SEQUENCE [LARGE SCALE GENOMIC DNA]</scope>
    <source>
        <strain evidence="10 11">DSM 24995</strain>
    </source>
</reference>
<dbReference type="PANTHER" id="PTHR48111:SF1">
    <property type="entry name" value="TWO-COMPONENT RESPONSE REGULATOR ORR33"/>
    <property type="match status" value="1"/>
</dbReference>
<dbReference type="GeneID" id="86060541"/>
<dbReference type="Gene3D" id="2.40.50.1020">
    <property type="entry name" value="LytTr DNA-binding domain"/>
    <property type="match status" value="1"/>
</dbReference>
<dbReference type="GO" id="GO:0005829">
    <property type="term" value="C:cytosol"/>
    <property type="evidence" value="ECO:0007669"/>
    <property type="project" value="TreeGrafter"/>
</dbReference>
<proteinExistence type="predicted"/>
<dbReference type="AlphaFoldDB" id="A0A2V3Y827"/>
<keyword evidence="4" id="KW-0805">Transcription regulation</keyword>
<comment type="function">
    <text evidence="7">May play the central regulatory role in sporulation. It may be an element of the effector pathway responsible for the activation of sporulation genes in response to nutritional stress. Spo0A may act in concert with spo0H (a sigma factor) to control the expression of some genes that are critical to the sporulation process.</text>
</comment>
<keyword evidence="11" id="KW-1185">Reference proteome</keyword>
<sequence>MIRLAVCDDDPIFLSQAGELARCFLDAQKIPASVSCYPDAESLLEARTHCDIYLLDILMPGLDGIALVKELERKDRDFCVIYLTTSAEYALEAFSVDALQYLVKPVTEPALFGALQKALALLNGRKTDLPPLLVSTPDGETAIALSSLCYVEHLDKVLYFHRTDGTVLRSSTGSMKISDLTGKLSGRQNFLSPHRGYLVNMDYIRTFSASGIHMENGEVIPVARAGGSAVRRQYMDYLLGQKGGGLC</sequence>
<accession>A0A2V3Y827</accession>
<evidence type="ECO:0000256" key="7">
    <source>
        <dbReference type="ARBA" id="ARBA00024867"/>
    </source>
</evidence>
<dbReference type="Pfam" id="PF00072">
    <property type="entry name" value="Response_reg"/>
    <property type="match status" value="1"/>
</dbReference>
<dbReference type="PANTHER" id="PTHR48111">
    <property type="entry name" value="REGULATOR OF RPOS"/>
    <property type="match status" value="1"/>
</dbReference>
<protein>
    <recommendedName>
        <fullName evidence="1">Stage 0 sporulation protein A homolog</fullName>
    </recommendedName>
</protein>
<dbReference type="SMART" id="SM00850">
    <property type="entry name" value="LytTR"/>
    <property type="match status" value="1"/>
</dbReference>
<dbReference type="InterPro" id="IPR039420">
    <property type="entry name" value="WalR-like"/>
</dbReference>
<dbReference type="SUPFAM" id="SSF52172">
    <property type="entry name" value="CheY-like"/>
    <property type="match status" value="1"/>
</dbReference>
<dbReference type="Gene3D" id="3.40.50.2300">
    <property type="match status" value="1"/>
</dbReference>
<organism evidence="10 11">
    <name type="scientific">Hungatella effluvii</name>
    <dbReference type="NCBI Taxonomy" id="1096246"/>
    <lineage>
        <taxon>Bacteria</taxon>
        <taxon>Bacillati</taxon>
        <taxon>Bacillota</taxon>
        <taxon>Clostridia</taxon>
        <taxon>Lachnospirales</taxon>
        <taxon>Lachnospiraceae</taxon>
        <taxon>Hungatella</taxon>
    </lineage>
</organism>
<keyword evidence="2 8" id="KW-0597">Phosphoprotein</keyword>
<evidence type="ECO:0000256" key="5">
    <source>
        <dbReference type="ARBA" id="ARBA00023125"/>
    </source>
</evidence>
<dbReference type="GO" id="GO:0000156">
    <property type="term" value="F:phosphorelay response regulator activity"/>
    <property type="evidence" value="ECO:0007669"/>
    <property type="project" value="TreeGrafter"/>
</dbReference>